<dbReference type="Proteomes" id="UP001500886">
    <property type="component" value="Unassembled WGS sequence"/>
</dbReference>
<feature type="transmembrane region" description="Helical" evidence="1">
    <location>
        <begin position="21"/>
        <end position="45"/>
    </location>
</feature>
<keyword evidence="1" id="KW-0472">Membrane</keyword>
<dbReference type="EMBL" id="BAAASL010000001">
    <property type="protein sequence ID" value="GAA2708069.1"/>
    <property type="molecule type" value="Genomic_DNA"/>
</dbReference>
<sequence>MGYHRRNSKRTEKNKKLVERGLGWAFRLLVAVVAAVAGEVARWWLQARHSL</sequence>
<comment type="caution">
    <text evidence="2">The sequence shown here is derived from an EMBL/GenBank/DDBJ whole genome shotgun (WGS) entry which is preliminary data.</text>
</comment>
<dbReference type="RefSeq" id="WP_344432808.1">
    <property type="nucleotide sequence ID" value="NZ_BAAASL010000001.1"/>
</dbReference>
<gene>
    <name evidence="2" type="ORF">GCM10010315_03820</name>
</gene>
<keyword evidence="1" id="KW-1133">Transmembrane helix</keyword>
<proteinExistence type="predicted"/>
<name>A0ABP6G022_9ACTN</name>
<evidence type="ECO:0000313" key="2">
    <source>
        <dbReference type="EMBL" id="GAA2708069.1"/>
    </source>
</evidence>
<accession>A0ABP6G022</accession>
<evidence type="ECO:0000313" key="3">
    <source>
        <dbReference type="Proteomes" id="UP001500886"/>
    </source>
</evidence>
<organism evidence="2 3">
    <name type="scientific">Streptomyces luteosporeus</name>
    <dbReference type="NCBI Taxonomy" id="173856"/>
    <lineage>
        <taxon>Bacteria</taxon>
        <taxon>Bacillati</taxon>
        <taxon>Actinomycetota</taxon>
        <taxon>Actinomycetes</taxon>
        <taxon>Kitasatosporales</taxon>
        <taxon>Streptomycetaceae</taxon>
        <taxon>Streptomyces</taxon>
    </lineage>
</organism>
<keyword evidence="1" id="KW-0812">Transmembrane</keyword>
<protein>
    <submittedName>
        <fullName evidence="2">Uncharacterized protein</fullName>
    </submittedName>
</protein>
<reference evidence="3" key="1">
    <citation type="journal article" date="2019" name="Int. J. Syst. Evol. Microbiol.">
        <title>The Global Catalogue of Microorganisms (GCM) 10K type strain sequencing project: providing services to taxonomists for standard genome sequencing and annotation.</title>
        <authorList>
            <consortium name="The Broad Institute Genomics Platform"/>
            <consortium name="The Broad Institute Genome Sequencing Center for Infectious Disease"/>
            <person name="Wu L."/>
            <person name="Ma J."/>
        </authorList>
    </citation>
    <scope>NUCLEOTIDE SEQUENCE [LARGE SCALE GENOMIC DNA]</scope>
    <source>
        <strain evidence="3">JCM 4542</strain>
    </source>
</reference>
<keyword evidence="3" id="KW-1185">Reference proteome</keyword>
<evidence type="ECO:0000256" key="1">
    <source>
        <dbReference type="SAM" id="Phobius"/>
    </source>
</evidence>